<comment type="subcellular location">
    <subcellularLocation>
        <location evidence="2">Cytoplasm</location>
    </subcellularLocation>
</comment>
<dbReference type="GO" id="GO:0004435">
    <property type="term" value="F:phosphatidylinositol-4,5-bisphosphate phospholipase C activity"/>
    <property type="evidence" value="ECO:0007669"/>
    <property type="project" value="UniProtKB-EC"/>
</dbReference>
<feature type="compositionally biased region" description="Acidic residues" evidence="11">
    <location>
        <begin position="449"/>
        <end position="461"/>
    </location>
</feature>
<keyword evidence="7 10" id="KW-0443">Lipid metabolism</keyword>
<reference evidence="15" key="1">
    <citation type="submission" date="2020-04" db="EMBL/GenBank/DDBJ databases">
        <authorList>
            <person name="Neveu A P."/>
        </authorList>
    </citation>
    <scope>NUCLEOTIDE SEQUENCE</scope>
    <source>
        <tissue evidence="15">Whole embryo</tissue>
    </source>
</reference>
<evidence type="ECO:0000256" key="6">
    <source>
        <dbReference type="ARBA" id="ARBA00022963"/>
    </source>
</evidence>
<dbReference type="PROSITE" id="PS50008">
    <property type="entry name" value="PIPLC_Y_DOMAIN"/>
    <property type="match status" value="1"/>
</dbReference>
<evidence type="ECO:0000313" key="15">
    <source>
        <dbReference type="EMBL" id="CAB3262763.1"/>
    </source>
</evidence>
<dbReference type="EMBL" id="LR786901">
    <property type="protein sequence ID" value="CAB3262763.1"/>
    <property type="molecule type" value="mRNA"/>
</dbReference>
<dbReference type="InterPro" id="IPR000909">
    <property type="entry name" value="PLipase_C_PInositol-sp_X_dom"/>
</dbReference>
<feature type="compositionally biased region" description="Polar residues" evidence="11">
    <location>
        <begin position="894"/>
        <end position="903"/>
    </location>
</feature>
<evidence type="ECO:0000259" key="14">
    <source>
        <dbReference type="PROSITE" id="PS50222"/>
    </source>
</evidence>
<feature type="region of interest" description="Disordered" evidence="11">
    <location>
        <begin position="549"/>
        <end position="571"/>
    </location>
</feature>
<feature type="region of interest" description="Disordered" evidence="11">
    <location>
        <begin position="1083"/>
        <end position="1157"/>
    </location>
</feature>
<evidence type="ECO:0000256" key="2">
    <source>
        <dbReference type="ARBA" id="ARBA00004496"/>
    </source>
</evidence>
<feature type="region of interest" description="Disordered" evidence="11">
    <location>
        <begin position="441"/>
        <end position="490"/>
    </location>
</feature>
<dbReference type="SUPFAM" id="SSF47473">
    <property type="entry name" value="EF-hand"/>
    <property type="match status" value="1"/>
</dbReference>
<feature type="region of interest" description="Disordered" evidence="11">
    <location>
        <begin position="1297"/>
        <end position="1322"/>
    </location>
</feature>
<dbReference type="GO" id="GO:0016042">
    <property type="term" value="P:lipid catabolic process"/>
    <property type="evidence" value="ECO:0007669"/>
    <property type="project" value="UniProtKB-KW"/>
</dbReference>
<dbReference type="InterPro" id="IPR011993">
    <property type="entry name" value="PH-like_dom_sf"/>
</dbReference>
<feature type="region of interest" description="Disordered" evidence="11">
    <location>
        <begin position="502"/>
        <end position="530"/>
    </location>
</feature>
<evidence type="ECO:0000259" key="12">
    <source>
        <dbReference type="PROSITE" id="PS50004"/>
    </source>
</evidence>
<dbReference type="InterPro" id="IPR001849">
    <property type="entry name" value="PH_domain"/>
</dbReference>
<dbReference type="SMART" id="SM00239">
    <property type="entry name" value="C2"/>
    <property type="match status" value="1"/>
</dbReference>
<feature type="compositionally biased region" description="Polar residues" evidence="11">
    <location>
        <begin position="1366"/>
        <end position="1381"/>
    </location>
</feature>
<gene>
    <name evidence="15" type="primary">LOC100182882</name>
</gene>
<keyword evidence="4" id="KW-0963">Cytoplasm</keyword>
<dbReference type="InterPro" id="IPR001711">
    <property type="entry name" value="PLipase_C_Pinositol-sp_Y"/>
</dbReference>
<evidence type="ECO:0000256" key="10">
    <source>
        <dbReference type="RuleBase" id="RU361133"/>
    </source>
</evidence>
<dbReference type="PROSITE" id="PS50007">
    <property type="entry name" value="PIPLC_X_DOMAIN"/>
    <property type="match status" value="1"/>
</dbReference>
<dbReference type="PROSITE" id="PS00018">
    <property type="entry name" value="EF_HAND_1"/>
    <property type="match status" value="1"/>
</dbReference>
<name>A0A6F9DIH7_9ASCI</name>
<dbReference type="GO" id="GO:0048015">
    <property type="term" value="P:phosphatidylinositol-mediated signaling"/>
    <property type="evidence" value="ECO:0007669"/>
    <property type="project" value="TreeGrafter"/>
</dbReference>
<feature type="region of interest" description="Disordered" evidence="11">
    <location>
        <begin position="894"/>
        <end position="927"/>
    </location>
</feature>
<dbReference type="InterPro" id="IPR011992">
    <property type="entry name" value="EF-hand-dom_pair"/>
</dbReference>
<proteinExistence type="evidence at transcript level"/>
<dbReference type="InterPro" id="IPR002048">
    <property type="entry name" value="EF_hand_dom"/>
</dbReference>
<dbReference type="SUPFAM" id="SSF51695">
    <property type="entry name" value="PLC-like phosphodiesterases"/>
    <property type="match status" value="1"/>
</dbReference>
<dbReference type="PANTHER" id="PTHR10336">
    <property type="entry name" value="PHOSPHOINOSITIDE-SPECIFIC PHOSPHOLIPASE C FAMILY PROTEIN"/>
    <property type="match status" value="1"/>
</dbReference>
<evidence type="ECO:0000256" key="8">
    <source>
        <dbReference type="ARBA" id="ARBA00023224"/>
    </source>
</evidence>
<dbReference type="GO" id="GO:0005509">
    <property type="term" value="F:calcium ion binding"/>
    <property type="evidence" value="ECO:0007669"/>
    <property type="project" value="InterPro"/>
</dbReference>
<evidence type="ECO:0000256" key="5">
    <source>
        <dbReference type="ARBA" id="ARBA00022837"/>
    </source>
</evidence>
<dbReference type="GO" id="GO:0051209">
    <property type="term" value="P:release of sequestered calcium ion into cytosol"/>
    <property type="evidence" value="ECO:0007669"/>
    <property type="project" value="TreeGrafter"/>
</dbReference>
<dbReference type="EC" id="3.1.4.11" evidence="3 10"/>
<dbReference type="CDD" id="cd00275">
    <property type="entry name" value="C2_PLC_like"/>
    <property type="match status" value="1"/>
</dbReference>
<feature type="compositionally biased region" description="Low complexity" evidence="11">
    <location>
        <begin position="554"/>
        <end position="571"/>
    </location>
</feature>
<feature type="compositionally biased region" description="Basic and acidic residues" evidence="11">
    <location>
        <begin position="914"/>
        <end position="927"/>
    </location>
</feature>
<feature type="compositionally biased region" description="Basic and acidic residues" evidence="11">
    <location>
        <begin position="1115"/>
        <end position="1124"/>
    </location>
</feature>
<feature type="compositionally biased region" description="Low complexity" evidence="11">
    <location>
        <begin position="507"/>
        <end position="527"/>
    </location>
</feature>
<dbReference type="Pfam" id="PF00168">
    <property type="entry name" value="C2"/>
    <property type="match status" value="1"/>
</dbReference>
<dbReference type="CDD" id="cd08558">
    <property type="entry name" value="PI-PLCc_eukaryota"/>
    <property type="match status" value="1"/>
</dbReference>
<protein>
    <recommendedName>
        <fullName evidence="3 10">Phosphoinositide phospholipase C</fullName>
        <ecNumber evidence="3 10">3.1.4.11</ecNumber>
    </recommendedName>
</protein>
<accession>A0A6F9DIH7</accession>
<dbReference type="Pfam" id="PF09279">
    <property type="entry name" value="EF-hand_like"/>
    <property type="match status" value="1"/>
</dbReference>
<evidence type="ECO:0000256" key="3">
    <source>
        <dbReference type="ARBA" id="ARBA00012368"/>
    </source>
</evidence>
<keyword evidence="8" id="KW-0807">Transducer</keyword>
<evidence type="ECO:0000259" key="13">
    <source>
        <dbReference type="PROSITE" id="PS50008"/>
    </source>
</evidence>
<dbReference type="Gene3D" id="1.10.238.10">
    <property type="entry name" value="EF-hand"/>
    <property type="match status" value="2"/>
</dbReference>
<keyword evidence="6 10" id="KW-0442">Lipid degradation</keyword>
<dbReference type="PROSITE" id="PS50004">
    <property type="entry name" value="C2"/>
    <property type="match status" value="1"/>
</dbReference>
<dbReference type="PRINTS" id="PR00390">
    <property type="entry name" value="PHPHLIPASEC"/>
</dbReference>
<dbReference type="GO" id="GO:0005737">
    <property type="term" value="C:cytoplasm"/>
    <property type="evidence" value="ECO:0007669"/>
    <property type="project" value="UniProtKB-SubCell"/>
</dbReference>
<feature type="region of interest" description="Disordered" evidence="11">
    <location>
        <begin position="1362"/>
        <end position="1381"/>
    </location>
</feature>
<keyword evidence="10" id="KW-0378">Hydrolase</keyword>
<dbReference type="FunFam" id="1.10.238.10:FF:000005">
    <property type="entry name" value="Phosphoinositide phospholipase C"/>
    <property type="match status" value="1"/>
</dbReference>
<evidence type="ECO:0000256" key="9">
    <source>
        <dbReference type="ARBA" id="ARBA00023674"/>
    </source>
</evidence>
<dbReference type="Gene3D" id="3.20.20.190">
    <property type="entry name" value="Phosphatidylinositol (PI) phosphodiesterase"/>
    <property type="match status" value="1"/>
</dbReference>
<dbReference type="SMART" id="SM00054">
    <property type="entry name" value="EFh"/>
    <property type="match status" value="2"/>
</dbReference>
<dbReference type="SUPFAM" id="SSF49562">
    <property type="entry name" value="C2 domain (Calcium/lipid-binding domain, CaLB)"/>
    <property type="match status" value="1"/>
</dbReference>
<evidence type="ECO:0000256" key="11">
    <source>
        <dbReference type="SAM" id="MobiDB-lite"/>
    </source>
</evidence>
<feature type="region of interest" description="Disordered" evidence="11">
    <location>
        <begin position="1559"/>
        <end position="1578"/>
    </location>
</feature>
<feature type="domain" description="C2" evidence="12">
    <location>
        <begin position="704"/>
        <end position="830"/>
    </location>
</feature>
<dbReference type="Pfam" id="PF00388">
    <property type="entry name" value="PI-PLC-X"/>
    <property type="match status" value="1"/>
</dbReference>
<dbReference type="FunFam" id="2.60.40.150:FF:000018">
    <property type="entry name" value="Phosphoinositide phospholipase C"/>
    <property type="match status" value="1"/>
</dbReference>
<feature type="region of interest" description="Disordered" evidence="11">
    <location>
        <begin position="1435"/>
        <end position="1478"/>
    </location>
</feature>
<dbReference type="SUPFAM" id="SSF50729">
    <property type="entry name" value="PH domain-like"/>
    <property type="match status" value="1"/>
</dbReference>
<feature type="compositionally biased region" description="Basic and acidic residues" evidence="11">
    <location>
        <begin position="462"/>
        <end position="479"/>
    </location>
</feature>
<feature type="domain" description="PI-PLC Y-box" evidence="13">
    <location>
        <begin position="586"/>
        <end position="699"/>
    </location>
</feature>
<dbReference type="GO" id="GO:0046488">
    <property type="term" value="P:phosphatidylinositol metabolic process"/>
    <property type="evidence" value="ECO:0007669"/>
    <property type="project" value="TreeGrafter"/>
</dbReference>
<dbReference type="InterPro" id="IPR035892">
    <property type="entry name" value="C2_domain_sf"/>
</dbReference>
<dbReference type="PROSITE" id="PS50222">
    <property type="entry name" value="EF_HAND_2"/>
    <property type="match status" value="1"/>
</dbReference>
<dbReference type="Pfam" id="PF16457">
    <property type="entry name" value="PH_12"/>
    <property type="match status" value="1"/>
</dbReference>
<keyword evidence="5" id="KW-0106">Calcium</keyword>
<dbReference type="SMART" id="SM00148">
    <property type="entry name" value="PLCXc"/>
    <property type="match status" value="1"/>
</dbReference>
<comment type="catalytic activity">
    <reaction evidence="9">
        <text>a 1,2-diacyl-sn-glycero-3-phospho-(1D-myo-inositol-4,5-bisphosphate) + H2O = 1D-myo-inositol 1,4,5-trisphosphate + a 1,2-diacyl-sn-glycerol + H(+)</text>
        <dbReference type="Rhea" id="RHEA:33179"/>
        <dbReference type="ChEBI" id="CHEBI:15377"/>
        <dbReference type="ChEBI" id="CHEBI:15378"/>
        <dbReference type="ChEBI" id="CHEBI:17815"/>
        <dbReference type="ChEBI" id="CHEBI:58456"/>
        <dbReference type="ChEBI" id="CHEBI:203600"/>
        <dbReference type="EC" id="3.1.4.11"/>
    </reaction>
    <physiologicalReaction direction="left-to-right" evidence="9">
        <dbReference type="Rhea" id="RHEA:33180"/>
    </physiologicalReaction>
</comment>
<organism evidence="15">
    <name type="scientific">Phallusia mammillata</name>
    <dbReference type="NCBI Taxonomy" id="59560"/>
    <lineage>
        <taxon>Eukaryota</taxon>
        <taxon>Metazoa</taxon>
        <taxon>Chordata</taxon>
        <taxon>Tunicata</taxon>
        <taxon>Ascidiacea</taxon>
        <taxon>Phlebobranchia</taxon>
        <taxon>Ascidiidae</taxon>
        <taxon>Phallusia</taxon>
    </lineage>
</organism>
<dbReference type="SMART" id="SM00149">
    <property type="entry name" value="PLCYc"/>
    <property type="match status" value="1"/>
</dbReference>
<dbReference type="InterPro" id="IPR000008">
    <property type="entry name" value="C2_dom"/>
</dbReference>
<comment type="cofactor">
    <cofactor evidence="1">
        <name>Ca(2+)</name>
        <dbReference type="ChEBI" id="CHEBI:29108"/>
    </cofactor>
</comment>
<dbReference type="Pfam" id="PF00387">
    <property type="entry name" value="PI-PLC-Y"/>
    <property type="match status" value="1"/>
</dbReference>
<evidence type="ECO:0000256" key="4">
    <source>
        <dbReference type="ARBA" id="ARBA00022490"/>
    </source>
</evidence>
<feature type="compositionally biased region" description="Polar residues" evidence="11">
    <location>
        <begin position="1437"/>
        <end position="1446"/>
    </location>
</feature>
<dbReference type="InterPro" id="IPR018247">
    <property type="entry name" value="EF_Hand_1_Ca_BS"/>
</dbReference>
<evidence type="ECO:0000256" key="7">
    <source>
        <dbReference type="ARBA" id="ARBA00023098"/>
    </source>
</evidence>
<feature type="domain" description="EF-hand" evidence="14">
    <location>
        <begin position="131"/>
        <end position="166"/>
    </location>
</feature>
<dbReference type="Pfam" id="PF13202">
    <property type="entry name" value="EF-hand_5"/>
    <property type="match status" value="1"/>
</dbReference>
<dbReference type="InterPro" id="IPR001192">
    <property type="entry name" value="PI-PLC_fam"/>
</dbReference>
<dbReference type="InterPro" id="IPR017946">
    <property type="entry name" value="PLC-like_Pdiesterase_TIM-brl"/>
</dbReference>
<feature type="compositionally biased region" description="Polar residues" evidence="11">
    <location>
        <begin position="1297"/>
        <end position="1306"/>
    </location>
</feature>
<dbReference type="PANTHER" id="PTHR10336:SF80">
    <property type="entry name" value="C2 DOMAIN-CONTAINING PROTEIN"/>
    <property type="match status" value="1"/>
</dbReference>
<dbReference type="InterPro" id="IPR015359">
    <property type="entry name" value="PLC_EF-hand-like"/>
</dbReference>
<sequence>MEEQSIQSEEDLLSELQIGAEFTKVSSNPKKIFLALCPERKVLKWKAKKNRKCSILLSSMTEVRHQDCAEHLKQGNADCCFEMAYGQPTKRIHLLAESPSTAGKWANGIRTLLEDQMRAQEFRSTKPAKLSQENWVRQTFEQADKNGDGRLNMEEIMMLMRKLNINLSKRKTKKLFQEADTSSANSDGYLEYEEFLSFYRKVSVRSEIVDLMEAIAGNQHHITTSQLLEFLESDQSFAAVTKEDCSRFIQDYEPDDDNKRNEVMGMEGLTNFLHSEHCDVTNEEQLRLAGEEEMHRPLSHFFINSSHNTYLVGDQLTSHSSPLAYAKALNAGCRCVELDCWDGPSGEPIIHHGYTFTSKISFYDVIKVIDKHAFVDNPYPVILSIENHCGLPQQRRMAEIMKEVFGEKLNVVGTDNNRLPSPHDLKEKILIKCKKLPDDLDPDKMEGEVSADSEDFDDEDRDVTKERRDGPTPRTDRAKSYTMSPKSRAILNKNLARTREVCGNPRSQSVDASHSSAKSPSTSTSSAQKEAKMTFFQVTAIRMRLRKRFPRPFSRATSSSRSTSDECSSGSEEQARGRCRILSRHLSDLVVYTRSIEFPGFHAISESGFDVWSFSEKRAQCLVTSRPVEMVKVNRDRLSRIYPSSLRVSSSNFNPVLYWNAGCQLVALNHQTRDRAMQLNDSMFELNGGCGYVPKPLCLLQDETFNPLSTSLPRNRDIMHLTIDVISGQQLPKPPNSVLGERGEIIDPFVEVELLGTASDSAKRQTSVVDDNGFNPVWRERFEFYVGYPELTFVRFAVWDSDPIGRDFIGQRTLALRTMATGYRHVQLTDQECASIFVKISKTYLNRSMIKKPSKLINVAAMMKKRKTSKRLLSIRKPREDEIPFYVDNNHKVATNSNQTAQIDRSKSTSSLRTKKDPVSPVLPKRDDNLEADDVTLASCDVAKCNDVTSEHFSRTPRFSFRKTFLRGHKDKSNQQPLCDVNNHHVSKAMTQLRGNSKPKSRGIGSYFAKLLGKGKKTKRNYTDSNNDVICNDAGFDKKRAKTNGGAWKRAPNHVTVQLSEAHDDTIHDVLNGYDVIHEQSLASGKPVTSLPKLTSTPKPGAQQRNQNNNNSSLSEDKQQDHVQSRSGSTSDSQIEHKSEQSTPPTIMSRASLGRSRSFCEKLAPKSPRRYLTSQRPPLSVFHAEMPTRRMGPEQRSVSTGNVCNNLARQTRNFTNADPKRQLTPKKRSPHYLEMKELSPKLKCTSLLDLTSQHVNSTPSTTVSKMIAEKCVQSRATKPTKRDDVHSNGTNNLAHQIMSLTTSSPPTEHRRQPRSANKRPTSMLVKPAESDYVMLEPLPSNDVQQSDYEVMRPQVIEPTQHRVRRSATNLTPSKSTGSLLRNNYENSDFLRRRLDPDWSASPSADYRAEIDALVARLKQSIREKVPDRVPQIPIMTSHRQPVTSQSRSRRSKSVDPLDVRCTGPTEEPRDYDVATASRSRSRARNIAKRYSLYNSNDNLSRHLSTNPNDDYVYLSKPMTSQTANYDVTHSYPNSCEDDYVMTSRSSDFYRLNVFVANSRSSPDGAEGATTRMPQRSLDRTAAQRSPIIYYSLDV</sequence>
<dbReference type="Gene3D" id="2.30.29.30">
    <property type="entry name" value="Pleckstrin-homology domain (PH domain)/Phosphotyrosine-binding domain (PTB)"/>
    <property type="match status" value="1"/>
</dbReference>
<evidence type="ECO:0000256" key="1">
    <source>
        <dbReference type="ARBA" id="ARBA00001913"/>
    </source>
</evidence>
<dbReference type="Gene3D" id="2.60.40.150">
    <property type="entry name" value="C2 domain"/>
    <property type="match status" value="1"/>
</dbReference>